<name>A0A6P2CG69_9NOCA</name>
<dbReference type="Pfam" id="PF00196">
    <property type="entry name" value="GerE"/>
    <property type="match status" value="1"/>
</dbReference>
<comment type="caution">
    <text evidence="5">The sequence shown here is derived from an EMBL/GenBank/DDBJ whole genome shotgun (WGS) entry which is preliminary data.</text>
</comment>
<dbReference type="Gene3D" id="1.10.10.10">
    <property type="entry name" value="Winged helix-like DNA-binding domain superfamily/Winged helix DNA-binding domain"/>
    <property type="match status" value="1"/>
</dbReference>
<dbReference type="GO" id="GO:0006355">
    <property type="term" value="P:regulation of DNA-templated transcription"/>
    <property type="evidence" value="ECO:0007669"/>
    <property type="project" value="InterPro"/>
</dbReference>
<accession>A0A6P2CG69</accession>
<evidence type="ECO:0000259" key="4">
    <source>
        <dbReference type="PROSITE" id="PS50043"/>
    </source>
</evidence>
<reference evidence="5 6" key="1">
    <citation type="submission" date="2018-07" db="EMBL/GenBank/DDBJ databases">
        <title>Genome sequence of Rhodococcus rhodnii ATCC 35071 from Rhodnius prolixus.</title>
        <authorList>
            <person name="Patel V."/>
            <person name="Vogel K.J."/>
        </authorList>
    </citation>
    <scope>NUCLEOTIDE SEQUENCE [LARGE SCALE GENOMIC DNA]</scope>
    <source>
        <strain evidence="5 6">ATCC 35071</strain>
    </source>
</reference>
<organism evidence="5 6">
    <name type="scientific">Rhodococcus rhodnii</name>
    <dbReference type="NCBI Taxonomy" id="38312"/>
    <lineage>
        <taxon>Bacteria</taxon>
        <taxon>Bacillati</taxon>
        <taxon>Actinomycetota</taxon>
        <taxon>Actinomycetes</taxon>
        <taxon>Mycobacteriales</taxon>
        <taxon>Nocardiaceae</taxon>
        <taxon>Rhodococcus</taxon>
    </lineage>
</organism>
<evidence type="ECO:0000256" key="1">
    <source>
        <dbReference type="ARBA" id="ARBA00023015"/>
    </source>
</evidence>
<dbReference type="GO" id="GO:0003677">
    <property type="term" value="F:DNA binding"/>
    <property type="evidence" value="ECO:0007669"/>
    <property type="project" value="UniProtKB-KW"/>
</dbReference>
<proteinExistence type="predicted"/>
<gene>
    <name evidence="5" type="ORF">DW322_18145</name>
</gene>
<dbReference type="PROSITE" id="PS00622">
    <property type="entry name" value="HTH_LUXR_1"/>
    <property type="match status" value="1"/>
</dbReference>
<keyword evidence="2" id="KW-0238">DNA-binding</keyword>
<protein>
    <submittedName>
        <fullName evidence="5">LuxR family transcriptional regulator</fullName>
    </submittedName>
</protein>
<sequence length="420" mass="43621">MTHGEATSRDTPDLPAVLSRVLSAPRAHTARALSRELHPLVPHTALVVLTGDCARAPVQSVGPASWTAGLTPLGARDLLASGSAATPDGREAITFHSAEGAGLILLRENGAPPIAPRSRDAAALVWDIVAVALADRATGDRADWASSNREAASARSAALDGAGESHATTLTALLATLRSTRLDDARARRDAIGLASDALLAVRRGTELERDLTGSSAKAAFAELRSRAIRLLEHREITLDWQEPADDDAWGKDIAQVAVTVSRAALVAAVENSQPTRVQLSWVTASGRLRIEVRSDSATPIAADDPALILVENLAGAVGGAVTAAHDAMWGATITVELSTGPGRGGAQDDLLAALSRREYEILAAVAAGMSNRQIADDLSISEHTVKFHVHNVLGKLGVANRAHAAAIAHDAGLSRARPG</sequence>
<dbReference type="InterPro" id="IPR036388">
    <property type="entry name" value="WH-like_DNA-bd_sf"/>
</dbReference>
<dbReference type="InterPro" id="IPR016032">
    <property type="entry name" value="Sig_transdc_resp-reg_C-effctor"/>
</dbReference>
<dbReference type="SUPFAM" id="SSF46894">
    <property type="entry name" value="C-terminal effector domain of the bipartite response regulators"/>
    <property type="match status" value="1"/>
</dbReference>
<evidence type="ECO:0000256" key="3">
    <source>
        <dbReference type="ARBA" id="ARBA00023163"/>
    </source>
</evidence>
<dbReference type="RefSeq" id="WP_010838505.1">
    <property type="nucleotide sequence ID" value="NZ_QRCM01000001.1"/>
</dbReference>
<dbReference type="PRINTS" id="PR00038">
    <property type="entry name" value="HTHLUXR"/>
</dbReference>
<keyword evidence="1" id="KW-0805">Transcription regulation</keyword>
<dbReference type="Proteomes" id="UP000471120">
    <property type="component" value="Unassembled WGS sequence"/>
</dbReference>
<feature type="domain" description="HTH luxR-type" evidence="4">
    <location>
        <begin position="348"/>
        <end position="413"/>
    </location>
</feature>
<evidence type="ECO:0000313" key="5">
    <source>
        <dbReference type="EMBL" id="TXG91757.1"/>
    </source>
</evidence>
<evidence type="ECO:0000256" key="2">
    <source>
        <dbReference type="ARBA" id="ARBA00023125"/>
    </source>
</evidence>
<keyword evidence="3" id="KW-0804">Transcription</keyword>
<dbReference type="AlphaFoldDB" id="A0A6P2CG69"/>
<dbReference type="EMBL" id="QRCM01000001">
    <property type="protein sequence ID" value="TXG91757.1"/>
    <property type="molecule type" value="Genomic_DNA"/>
</dbReference>
<dbReference type="SMART" id="SM00421">
    <property type="entry name" value="HTH_LUXR"/>
    <property type="match status" value="1"/>
</dbReference>
<dbReference type="PANTHER" id="PTHR44688:SF16">
    <property type="entry name" value="DNA-BINDING TRANSCRIPTIONAL ACTIVATOR DEVR_DOSR"/>
    <property type="match status" value="1"/>
</dbReference>
<dbReference type="CDD" id="cd06170">
    <property type="entry name" value="LuxR_C_like"/>
    <property type="match status" value="1"/>
</dbReference>
<dbReference type="InterPro" id="IPR000792">
    <property type="entry name" value="Tscrpt_reg_LuxR_C"/>
</dbReference>
<dbReference type="PROSITE" id="PS50043">
    <property type="entry name" value="HTH_LUXR_2"/>
    <property type="match status" value="1"/>
</dbReference>
<dbReference type="PANTHER" id="PTHR44688">
    <property type="entry name" value="DNA-BINDING TRANSCRIPTIONAL ACTIVATOR DEVR_DOSR"/>
    <property type="match status" value="1"/>
</dbReference>
<evidence type="ECO:0000313" key="6">
    <source>
        <dbReference type="Proteomes" id="UP000471120"/>
    </source>
</evidence>